<reference evidence="1" key="2">
    <citation type="submission" date="2020-06" db="EMBL/GenBank/DDBJ databases">
        <title>Helianthus annuus Genome sequencing and assembly Release 2.</title>
        <authorList>
            <person name="Gouzy J."/>
            <person name="Langlade N."/>
            <person name="Munos S."/>
        </authorList>
    </citation>
    <scope>NUCLEOTIDE SEQUENCE</scope>
    <source>
        <tissue evidence="1">Leaves</tissue>
    </source>
</reference>
<dbReference type="Gramene" id="mRNA:HanXRQr2_Chr17g0821361">
    <property type="protein sequence ID" value="CDS:HanXRQr2_Chr17g0821361.1"/>
    <property type="gene ID" value="HanXRQr2_Chr17g0821361"/>
</dbReference>
<dbReference type="EMBL" id="MNCJ02000332">
    <property type="protein sequence ID" value="KAF5756988.1"/>
    <property type="molecule type" value="Genomic_DNA"/>
</dbReference>
<accession>A0A9K3GVX9</accession>
<comment type="caution">
    <text evidence="1">The sequence shown here is derived from an EMBL/GenBank/DDBJ whole genome shotgun (WGS) entry which is preliminary data.</text>
</comment>
<dbReference type="Proteomes" id="UP000215914">
    <property type="component" value="Unassembled WGS sequence"/>
</dbReference>
<evidence type="ECO:0000313" key="1">
    <source>
        <dbReference type="EMBL" id="KAF5756988.1"/>
    </source>
</evidence>
<sequence length="66" mass="7991">MKKERNLRCTVVVFINGRKLRFNTTFRRHKRDSFCIVRDRFGHLFDTVADSHTIIFGFPRVMKFLD</sequence>
<dbReference type="AlphaFoldDB" id="A0A9K3GVX9"/>
<keyword evidence="2" id="KW-1185">Reference proteome</keyword>
<gene>
    <name evidence="1" type="ORF">HanXRQr2_Chr17g0821361</name>
</gene>
<organism evidence="1 2">
    <name type="scientific">Helianthus annuus</name>
    <name type="common">Common sunflower</name>
    <dbReference type="NCBI Taxonomy" id="4232"/>
    <lineage>
        <taxon>Eukaryota</taxon>
        <taxon>Viridiplantae</taxon>
        <taxon>Streptophyta</taxon>
        <taxon>Embryophyta</taxon>
        <taxon>Tracheophyta</taxon>
        <taxon>Spermatophyta</taxon>
        <taxon>Magnoliopsida</taxon>
        <taxon>eudicotyledons</taxon>
        <taxon>Gunneridae</taxon>
        <taxon>Pentapetalae</taxon>
        <taxon>asterids</taxon>
        <taxon>campanulids</taxon>
        <taxon>Asterales</taxon>
        <taxon>Asteraceae</taxon>
        <taxon>Asteroideae</taxon>
        <taxon>Heliantheae alliance</taxon>
        <taxon>Heliantheae</taxon>
        <taxon>Helianthus</taxon>
    </lineage>
</organism>
<proteinExistence type="predicted"/>
<name>A0A9K3GVX9_HELAN</name>
<protein>
    <submittedName>
        <fullName evidence="1">Uncharacterized protein</fullName>
    </submittedName>
</protein>
<evidence type="ECO:0000313" key="2">
    <source>
        <dbReference type="Proteomes" id="UP000215914"/>
    </source>
</evidence>
<reference evidence="1" key="1">
    <citation type="journal article" date="2017" name="Nature">
        <title>The sunflower genome provides insights into oil metabolism, flowering and Asterid evolution.</title>
        <authorList>
            <person name="Badouin H."/>
            <person name="Gouzy J."/>
            <person name="Grassa C.J."/>
            <person name="Murat F."/>
            <person name="Staton S.E."/>
            <person name="Cottret L."/>
            <person name="Lelandais-Briere C."/>
            <person name="Owens G.L."/>
            <person name="Carrere S."/>
            <person name="Mayjonade B."/>
            <person name="Legrand L."/>
            <person name="Gill N."/>
            <person name="Kane N.C."/>
            <person name="Bowers J.E."/>
            <person name="Hubner S."/>
            <person name="Bellec A."/>
            <person name="Berard A."/>
            <person name="Berges H."/>
            <person name="Blanchet N."/>
            <person name="Boniface M.C."/>
            <person name="Brunel D."/>
            <person name="Catrice O."/>
            <person name="Chaidir N."/>
            <person name="Claudel C."/>
            <person name="Donnadieu C."/>
            <person name="Faraut T."/>
            <person name="Fievet G."/>
            <person name="Helmstetter N."/>
            <person name="King M."/>
            <person name="Knapp S.J."/>
            <person name="Lai Z."/>
            <person name="Le Paslier M.C."/>
            <person name="Lippi Y."/>
            <person name="Lorenzon L."/>
            <person name="Mandel J.R."/>
            <person name="Marage G."/>
            <person name="Marchand G."/>
            <person name="Marquand E."/>
            <person name="Bret-Mestries E."/>
            <person name="Morien E."/>
            <person name="Nambeesan S."/>
            <person name="Nguyen T."/>
            <person name="Pegot-Espagnet P."/>
            <person name="Pouilly N."/>
            <person name="Raftis F."/>
            <person name="Sallet E."/>
            <person name="Schiex T."/>
            <person name="Thomas J."/>
            <person name="Vandecasteele C."/>
            <person name="Vares D."/>
            <person name="Vear F."/>
            <person name="Vautrin S."/>
            <person name="Crespi M."/>
            <person name="Mangin B."/>
            <person name="Burke J.M."/>
            <person name="Salse J."/>
            <person name="Munos S."/>
            <person name="Vincourt P."/>
            <person name="Rieseberg L.H."/>
            <person name="Langlade N.B."/>
        </authorList>
    </citation>
    <scope>NUCLEOTIDE SEQUENCE</scope>
    <source>
        <tissue evidence="1">Leaves</tissue>
    </source>
</reference>